<feature type="chain" id="PRO_5026807660" description="Secreted protein" evidence="1">
    <location>
        <begin position="20"/>
        <end position="90"/>
    </location>
</feature>
<proteinExistence type="predicted"/>
<dbReference type="AlphaFoldDB" id="A0A6L3SP12"/>
<protein>
    <recommendedName>
        <fullName evidence="4">Secreted protein</fullName>
    </recommendedName>
</protein>
<evidence type="ECO:0008006" key="4">
    <source>
        <dbReference type="Google" id="ProtNLM"/>
    </source>
</evidence>
<keyword evidence="3" id="KW-1185">Reference proteome</keyword>
<dbReference type="OrthoDB" id="8253500at2"/>
<name>A0A6L3SP12_9HYPH</name>
<evidence type="ECO:0000313" key="2">
    <source>
        <dbReference type="EMBL" id="KAB1068721.1"/>
    </source>
</evidence>
<dbReference type="EMBL" id="VZZK01000083">
    <property type="protein sequence ID" value="KAB1068721.1"/>
    <property type="molecule type" value="Genomic_DNA"/>
</dbReference>
<sequence length="90" mass="9701">MRWGWLGTFLSLVPIPAFAMCTCECVDGVVQALCDNSEEVASPCPPRACPPVPSSSPPPSMSPPIGASACRSMQMLNPLTEAYEWRQICE</sequence>
<organism evidence="2 3">
    <name type="scientific">Methylobacterium soli</name>
    <dbReference type="NCBI Taxonomy" id="553447"/>
    <lineage>
        <taxon>Bacteria</taxon>
        <taxon>Pseudomonadati</taxon>
        <taxon>Pseudomonadota</taxon>
        <taxon>Alphaproteobacteria</taxon>
        <taxon>Hyphomicrobiales</taxon>
        <taxon>Methylobacteriaceae</taxon>
        <taxon>Methylobacterium</taxon>
    </lineage>
</organism>
<accession>A0A6L3SP12</accession>
<comment type="caution">
    <text evidence="2">The sequence shown here is derived from an EMBL/GenBank/DDBJ whole genome shotgun (WGS) entry which is preliminary data.</text>
</comment>
<dbReference type="Proteomes" id="UP000474159">
    <property type="component" value="Unassembled WGS sequence"/>
</dbReference>
<gene>
    <name evidence="2" type="ORF">F6X53_31410</name>
</gene>
<feature type="signal peptide" evidence="1">
    <location>
        <begin position="1"/>
        <end position="19"/>
    </location>
</feature>
<keyword evidence="1" id="KW-0732">Signal</keyword>
<evidence type="ECO:0000313" key="3">
    <source>
        <dbReference type="Proteomes" id="UP000474159"/>
    </source>
</evidence>
<evidence type="ECO:0000256" key="1">
    <source>
        <dbReference type="SAM" id="SignalP"/>
    </source>
</evidence>
<reference evidence="2 3" key="1">
    <citation type="submission" date="2019-09" db="EMBL/GenBank/DDBJ databases">
        <title>YIM 48816 draft genome.</title>
        <authorList>
            <person name="Jiang L."/>
        </authorList>
    </citation>
    <scope>NUCLEOTIDE SEQUENCE [LARGE SCALE GENOMIC DNA]</scope>
    <source>
        <strain evidence="2 3">YIM 48816</strain>
    </source>
</reference>